<dbReference type="GO" id="GO:0016405">
    <property type="term" value="F:CoA-ligase activity"/>
    <property type="evidence" value="ECO:0007669"/>
    <property type="project" value="TreeGrafter"/>
</dbReference>
<evidence type="ECO:0000259" key="4">
    <source>
        <dbReference type="Pfam" id="PF13193"/>
    </source>
</evidence>
<feature type="domain" description="AMP-binding enzyme C-terminal" evidence="4">
    <location>
        <begin position="513"/>
        <end position="594"/>
    </location>
</feature>
<dbReference type="PROSITE" id="PS00455">
    <property type="entry name" value="AMP_BINDING"/>
    <property type="match status" value="1"/>
</dbReference>
<dbReference type="PANTHER" id="PTHR24096">
    <property type="entry name" value="LONG-CHAIN-FATTY-ACID--COA LIGASE"/>
    <property type="match status" value="1"/>
</dbReference>
<dbReference type="InterPro" id="IPR025110">
    <property type="entry name" value="AMP-bd_C"/>
</dbReference>
<dbReference type="AlphaFoldDB" id="A0A8H5HTU6"/>
<accession>A0A8H5HTU6</accession>
<dbReference type="SUPFAM" id="SSF56801">
    <property type="entry name" value="Acetyl-CoA synthetase-like"/>
    <property type="match status" value="1"/>
</dbReference>
<evidence type="ECO:0008006" key="7">
    <source>
        <dbReference type="Google" id="ProtNLM"/>
    </source>
</evidence>
<dbReference type="InterPro" id="IPR000873">
    <property type="entry name" value="AMP-dep_synth/lig_dom"/>
</dbReference>
<dbReference type="PANTHER" id="PTHR24096:SF149">
    <property type="entry name" value="AMP-BINDING DOMAIN-CONTAINING PROTEIN-RELATED"/>
    <property type="match status" value="1"/>
</dbReference>
<comment type="similarity">
    <text evidence="1">Belongs to the ATP-dependent AMP-binding enzyme family.</text>
</comment>
<dbReference type="EMBL" id="JAACJN010000022">
    <property type="protein sequence ID" value="KAF5389417.1"/>
    <property type="molecule type" value="Genomic_DNA"/>
</dbReference>
<reference evidence="5 6" key="1">
    <citation type="journal article" date="2020" name="ISME J.">
        <title>Uncovering the hidden diversity of litter-decomposition mechanisms in mushroom-forming fungi.</title>
        <authorList>
            <person name="Floudas D."/>
            <person name="Bentzer J."/>
            <person name="Ahren D."/>
            <person name="Johansson T."/>
            <person name="Persson P."/>
            <person name="Tunlid A."/>
        </authorList>
    </citation>
    <scope>NUCLEOTIDE SEQUENCE [LARGE SCALE GENOMIC DNA]</scope>
    <source>
        <strain evidence="5 6">CBS 406.79</strain>
    </source>
</reference>
<evidence type="ECO:0000313" key="6">
    <source>
        <dbReference type="Proteomes" id="UP000518752"/>
    </source>
</evidence>
<dbReference type="Gene3D" id="3.30.300.30">
    <property type="match status" value="1"/>
</dbReference>
<dbReference type="Gene3D" id="3.40.50.12780">
    <property type="entry name" value="N-terminal domain of ligase-like"/>
    <property type="match status" value="1"/>
</dbReference>
<sequence>MAPRIYTSPVPAKPIVQHSLFTHLFPETPKYPPDYPAYTDAPTGTTLTRNHVKHLALSFGHGLRSQTQAKRGDTLMFLSPNSICWPVVVFGAVAAGVRCTFASTASTPDELAHQYIDSGAFLICTTRAHLKTVQKMLISKTIGATSKEDAERRVILLPDDFNWVPGAKKTEAKKGIPGLVKMEDLLCHGKLEREERFDGVDAEQETAFLCYSSGTTGKPKGVETTHQNLTTVLDMIHSGFSIVNSQNEYLPVLSPTDDRMLAVLPLYHIYGLTKLLLFPFMCGSCTIIMAQFDPVQFCDSIQRYKATITLIVPPVLVMLARHEIVNKFDLSSLRVIFSGAAPLGGELVEAAMARLRPTNQPPLYILQGYGLTETSPTTHLVPILPGRNWGNLTAQSKYGSVGILLPNMEVRLVVDDKDGMAKTEDEVIDAKEGERGEVWLRGRSVMKGYLDNPAANTNSFYPYSSPPPVNLTPGSQWFKTGDIGIMDKDEFLWIVDRRKELIKYKGFQVAPAELETLLLTHPQVADAAVIGIESKRETTELPRAYITPADPSLLSSNTFGKEVQEWVKSKVSKHKYLRGGVILTDTIPKSTSGKILKLQLRERAKKELDGRDPADLLEVRAKL</sequence>
<keyword evidence="2" id="KW-0436">Ligase</keyword>
<feature type="domain" description="AMP-dependent synthetase/ligase" evidence="3">
    <location>
        <begin position="29"/>
        <end position="450"/>
    </location>
</feature>
<keyword evidence="6" id="KW-1185">Reference proteome</keyword>
<evidence type="ECO:0000313" key="5">
    <source>
        <dbReference type="EMBL" id="KAF5389417.1"/>
    </source>
</evidence>
<dbReference type="InterPro" id="IPR042099">
    <property type="entry name" value="ANL_N_sf"/>
</dbReference>
<dbReference type="Proteomes" id="UP000518752">
    <property type="component" value="Unassembled WGS sequence"/>
</dbReference>
<dbReference type="InterPro" id="IPR020845">
    <property type="entry name" value="AMP-binding_CS"/>
</dbReference>
<evidence type="ECO:0000256" key="2">
    <source>
        <dbReference type="ARBA" id="ARBA00022598"/>
    </source>
</evidence>
<name>A0A8H5HTU6_9AGAR</name>
<evidence type="ECO:0000259" key="3">
    <source>
        <dbReference type="Pfam" id="PF00501"/>
    </source>
</evidence>
<protein>
    <recommendedName>
        <fullName evidence="7">AMP binding protein</fullName>
    </recommendedName>
</protein>
<gene>
    <name evidence="5" type="ORF">D9757_004333</name>
</gene>
<dbReference type="CDD" id="cd05911">
    <property type="entry name" value="Firefly_Luc_like"/>
    <property type="match status" value="1"/>
</dbReference>
<dbReference type="InterPro" id="IPR045851">
    <property type="entry name" value="AMP-bd_C_sf"/>
</dbReference>
<dbReference type="Pfam" id="PF13193">
    <property type="entry name" value="AMP-binding_C"/>
    <property type="match status" value="1"/>
</dbReference>
<proteinExistence type="inferred from homology"/>
<evidence type="ECO:0000256" key="1">
    <source>
        <dbReference type="ARBA" id="ARBA00006432"/>
    </source>
</evidence>
<comment type="caution">
    <text evidence="5">The sequence shown here is derived from an EMBL/GenBank/DDBJ whole genome shotgun (WGS) entry which is preliminary data.</text>
</comment>
<dbReference type="Pfam" id="PF00501">
    <property type="entry name" value="AMP-binding"/>
    <property type="match status" value="1"/>
</dbReference>
<dbReference type="OrthoDB" id="1898221at2759"/>
<organism evidence="5 6">
    <name type="scientific">Collybiopsis confluens</name>
    <dbReference type="NCBI Taxonomy" id="2823264"/>
    <lineage>
        <taxon>Eukaryota</taxon>
        <taxon>Fungi</taxon>
        <taxon>Dikarya</taxon>
        <taxon>Basidiomycota</taxon>
        <taxon>Agaricomycotina</taxon>
        <taxon>Agaricomycetes</taxon>
        <taxon>Agaricomycetidae</taxon>
        <taxon>Agaricales</taxon>
        <taxon>Marasmiineae</taxon>
        <taxon>Omphalotaceae</taxon>
        <taxon>Collybiopsis</taxon>
    </lineage>
</organism>